<accession>D5T4W8</accession>
<evidence type="ECO:0000313" key="5">
    <source>
        <dbReference type="Proteomes" id="UP000002362"/>
    </source>
</evidence>
<dbReference type="Pfam" id="PF26337">
    <property type="entry name" value="Gtf3_C"/>
    <property type="match status" value="1"/>
</dbReference>
<dbReference type="Gene3D" id="3.40.50.2000">
    <property type="entry name" value="Glycogen Phosphorylase B"/>
    <property type="match status" value="2"/>
</dbReference>
<dbReference type="OrthoDB" id="9790931at2"/>
<evidence type="ECO:0008006" key="6">
    <source>
        <dbReference type="Google" id="ProtNLM"/>
    </source>
</evidence>
<dbReference type="Pfam" id="PF26334">
    <property type="entry name" value="Gtf3_N"/>
    <property type="match status" value="1"/>
</dbReference>
<dbReference type="HOGENOM" id="CLU_487290_0_0_9"/>
<evidence type="ECO:0000313" key="4">
    <source>
        <dbReference type="EMBL" id="ADG41120.1"/>
    </source>
</evidence>
<dbReference type="STRING" id="762051.LKI_07905"/>
<protein>
    <recommendedName>
        <fullName evidence="6">Glycosyltransferase</fullName>
    </recommendedName>
</protein>
<evidence type="ECO:0000256" key="1">
    <source>
        <dbReference type="ARBA" id="ARBA00022679"/>
    </source>
</evidence>
<gene>
    <name evidence="4" type="ordered locus">LKI_07905</name>
</gene>
<name>D5T4W8_LEUKI</name>
<dbReference type="EMBL" id="CP001758">
    <property type="protein sequence ID" value="ADG41120.1"/>
    <property type="molecule type" value="Genomic_DNA"/>
</dbReference>
<dbReference type="AlphaFoldDB" id="D5T4W8"/>
<proteinExistence type="predicted"/>
<feature type="domain" description="Glucosyltransferase 3-like N-terminal" evidence="2">
    <location>
        <begin position="240"/>
        <end position="357"/>
    </location>
</feature>
<dbReference type="PATRIC" id="fig|762051.18.peg.1590"/>
<evidence type="ECO:0000259" key="3">
    <source>
        <dbReference type="Pfam" id="PF26337"/>
    </source>
</evidence>
<dbReference type="KEGG" id="lki:LKI_07905"/>
<dbReference type="eggNOG" id="COG0438">
    <property type="taxonomic scope" value="Bacteria"/>
</dbReference>
<feature type="domain" description="Glucosyltransferase 3-like C-terminal" evidence="3">
    <location>
        <begin position="396"/>
        <end position="552"/>
    </location>
</feature>
<keyword evidence="1" id="KW-0808">Transferase</keyword>
<organism evidence="4 5">
    <name type="scientific">Leuconostoc kimchii (strain IMSNU 11154 / KCTC 2386 / IH25)</name>
    <dbReference type="NCBI Taxonomy" id="762051"/>
    <lineage>
        <taxon>Bacteria</taxon>
        <taxon>Bacillati</taxon>
        <taxon>Bacillota</taxon>
        <taxon>Bacilli</taxon>
        <taxon>Lactobacillales</taxon>
        <taxon>Lactobacillaceae</taxon>
        <taxon>Leuconostoc</taxon>
    </lineage>
</organism>
<dbReference type="InterPro" id="IPR058592">
    <property type="entry name" value="Gtf3_C"/>
</dbReference>
<dbReference type="Proteomes" id="UP000002362">
    <property type="component" value="Chromosome"/>
</dbReference>
<dbReference type="RefSeq" id="WP_013103709.1">
    <property type="nucleotide sequence ID" value="NC_014136.1"/>
</dbReference>
<reference evidence="4 5" key="1">
    <citation type="journal article" date="2010" name="J. Bacteriol.">
        <title>Complete genome sequence analysis of Leuconostoc kimchii IMSNU 11154.</title>
        <authorList>
            <person name="Oh H.M."/>
            <person name="Cho Y.J."/>
            <person name="Kim B.K."/>
            <person name="Roe J.H."/>
            <person name="Kang S.O."/>
            <person name="Nahm B.H."/>
            <person name="Jeong G."/>
            <person name="Han H.U."/>
            <person name="Chun J."/>
        </authorList>
    </citation>
    <scope>NUCLEOTIDE SEQUENCE [LARGE SCALE GENOMIC DNA]</scope>
    <source>
        <strain evidence="5">IMSNU 11154 / KCTC 2386 / IH25</strain>
    </source>
</reference>
<dbReference type="InterPro" id="IPR058591">
    <property type="entry name" value="Gtf3_N"/>
</dbReference>
<evidence type="ECO:0000259" key="2">
    <source>
        <dbReference type="Pfam" id="PF26334"/>
    </source>
</evidence>
<sequence>MKIIITEKVNKELLDWQAEQKEETHIVSWTAEINYKPQQNETNLYHFMRQGKSEYLIQDLPFTKQFVLNHRSTSGSHQLEFKDDQQIIVAKVYLREYTQFVERLEIIDRFGETLSNLTYSGKDLVQQINYDVSGHPVENQFWGHEQKITTYWGMRNDKLSNVGMSLVTEDQEIIYNSYWDWHFSAFREIISSFADVSEIISYEAPTLSIDMPNRRVQYGELMPDMPMNQPKKWMVGFQQQNFWKPRTDVSKVAKTLGYQQINFDTPYVDSDTWIAKQLEKHCLQVKPGDLVVWQYPKYSPQLELTVLNWFHQRKIRVASFIHDISLLREDIKVREHYLPESDKILLNSFDANIIPENFVQPLYDLTGVVLKNIVALAPYDFMVEGKIEPAQYSQNIVYAGSLVKFPKLQDIDFNLTVYGEKNFSNINIENPKIFNGGFLPAEELAKQLNEGFGLIWDEDKKNSYRQAYTKWNWPYKFSLYMAAGLPVIAWSDSAIAELIKAAHVGIVVDNLSQVSYEIKKISTAEFDEMASNAAQIGSQLAQGKSTKAALNKLEEVLSKKKKSFLINY</sequence>